<gene>
    <name evidence="1" type="ORF">CLV62_15112</name>
</gene>
<keyword evidence="2" id="KW-1185">Reference proteome</keyword>
<dbReference type="EMBL" id="QICL01000051">
    <property type="protein sequence ID" value="PXV58117.1"/>
    <property type="molecule type" value="Genomic_DNA"/>
</dbReference>
<sequence length="103" mass="12026">MRSRIQVVYNEASIIIDSDKTFISFDHRYAAKGYPIPCELFIKPDYDVIDSIESTGIVRVDSDFTRYCSEYEVYRILLVPQPGYSDKKMIQVFSDLLRELNLT</sequence>
<comment type="caution">
    <text evidence="1">The sequence shown here is derived from an EMBL/GenBank/DDBJ whole genome shotgun (WGS) entry which is preliminary data.</text>
</comment>
<evidence type="ECO:0000313" key="2">
    <source>
        <dbReference type="Proteomes" id="UP000247973"/>
    </source>
</evidence>
<evidence type="ECO:0000313" key="1">
    <source>
        <dbReference type="EMBL" id="PXV58117.1"/>
    </source>
</evidence>
<dbReference type="OrthoDB" id="997224at2"/>
<dbReference type="AlphaFoldDB" id="A0A2V3PIA6"/>
<protein>
    <submittedName>
        <fullName evidence="1">Uncharacterized protein</fullName>
    </submittedName>
</protein>
<proteinExistence type="predicted"/>
<dbReference type="Proteomes" id="UP000247973">
    <property type="component" value="Unassembled WGS sequence"/>
</dbReference>
<reference evidence="1 2" key="1">
    <citation type="submission" date="2018-03" db="EMBL/GenBank/DDBJ databases">
        <title>Genomic Encyclopedia of Archaeal and Bacterial Type Strains, Phase II (KMG-II): from individual species to whole genera.</title>
        <authorList>
            <person name="Goeker M."/>
        </authorList>
    </citation>
    <scope>NUCLEOTIDE SEQUENCE [LARGE SCALE GENOMIC DNA]</scope>
    <source>
        <strain evidence="1 2">DSM 100214</strain>
    </source>
</reference>
<name>A0A2V3PIA6_9BACT</name>
<dbReference type="RefSeq" id="WP_110312697.1">
    <property type="nucleotide sequence ID" value="NZ_QICL01000051.1"/>
</dbReference>
<accession>A0A2V3PIA6</accession>
<organism evidence="1 2">
    <name type="scientific">Dysgonomonas alginatilytica</name>
    <dbReference type="NCBI Taxonomy" id="1605892"/>
    <lineage>
        <taxon>Bacteria</taxon>
        <taxon>Pseudomonadati</taxon>
        <taxon>Bacteroidota</taxon>
        <taxon>Bacteroidia</taxon>
        <taxon>Bacteroidales</taxon>
        <taxon>Dysgonomonadaceae</taxon>
        <taxon>Dysgonomonas</taxon>
    </lineage>
</organism>